<feature type="domain" description="HpcH/HpaI aldolase/citrate lyase" evidence="4">
    <location>
        <begin position="61"/>
        <end position="180"/>
    </location>
</feature>
<dbReference type="GO" id="GO:0046872">
    <property type="term" value="F:metal ion binding"/>
    <property type="evidence" value="ECO:0007669"/>
    <property type="project" value="UniProtKB-KW"/>
</dbReference>
<dbReference type="GO" id="GO:0005737">
    <property type="term" value="C:cytoplasm"/>
    <property type="evidence" value="ECO:0007669"/>
    <property type="project" value="TreeGrafter"/>
</dbReference>
<dbReference type="SUPFAM" id="SSF51621">
    <property type="entry name" value="Phosphoenolpyruvate/pyruvate domain"/>
    <property type="match status" value="1"/>
</dbReference>
<dbReference type="Pfam" id="PF03328">
    <property type="entry name" value="HpcH_HpaI"/>
    <property type="match status" value="1"/>
</dbReference>
<proteinExistence type="inferred from homology"/>
<name>A0A177Y5M8_9VIBR</name>
<dbReference type="Proteomes" id="UP000078406">
    <property type="component" value="Unassembled WGS sequence"/>
</dbReference>
<comment type="caution">
    <text evidence="5">The sequence shown here is derived from an EMBL/GenBank/DDBJ whole genome shotgun (WGS) entry which is preliminary data.</text>
</comment>
<dbReference type="InterPro" id="IPR005000">
    <property type="entry name" value="Aldolase/citrate-lyase_domain"/>
</dbReference>
<organism evidence="5 6">
    <name type="scientific">Vibrio bivalvicida</name>
    <dbReference type="NCBI Taxonomy" id="1276888"/>
    <lineage>
        <taxon>Bacteria</taxon>
        <taxon>Pseudomonadati</taxon>
        <taxon>Pseudomonadota</taxon>
        <taxon>Gammaproteobacteria</taxon>
        <taxon>Vibrionales</taxon>
        <taxon>Vibrionaceae</taxon>
        <taxon>Vibrio</taxon>
        <taxon>Vibrio oreintalis group</taxon>
    </lineage>
</organism>
<evidence type="ECO:0000313" key="5">
    <source>
        <dbReference type="EMBL" id="OAJ96168.1"/>
    </source>
</evidence>
<evidence type="ECO:0000313" key="6">
    <source>
        <dbReference type="Proteomes" id="UP000078406"/>
    </source>
</evidence>
<dbReference type="RefSeq" id="WP_054962629.1">
    <property type="nucleotide sequence ID" value="NZ_LLEI02000010.1"/>
</dbReference>
<comment type="similarity">
    <text evidence="1">Belongs to the HpcH/HpaI aldolase family.</text>
</comment>
<dbReference type="PANTHER" id="PTHR30502:SF0">
    <property type="entry name" value="PHOSPHOENOLPYRUVATE CARBOXYLASE FAMILY PROTEIN"/>
    <property type="match status" value="1"/>
</dbReference>
<accession>A0A177Y5M8</accession>
<gene>
    <name evidence="5" type="ORF">APB76_01290</name>
</gene>
<keyword evidence="3" id="KW-0456">Lyase</keyword>
<sequence length="270" mass="29977">MFDLMLITNNQEVAQFAVDSGVSRIFLDTEINGKKERQGHLDTVISEHSLIDLKMLRKVTGHFDILVRINPLYQGTKEEVETAIQLGADMIMLPMFHTAEEVKAVSSMIDGRVKLIPLVETKSAIDNIDDIAKVEGVSEVHIGLNDLHLDMGLSFMFELLINGVIEKAAEKLNNAGMPFGIGGIAKLGEGKLPADMILSEHVRLGSKSAILSRAFHNNSKTLEEFQQQANLKSEVSKIYDEVKRLQEESLETLLGTREDMKQVIHQIAGK</sequence>
<dbReference type="Gene3D" id="3.20.20.60">
    <property type="entry name" value="Phosphoenolpyruvate-binding domains"/>
    <property type="match status" value="2"/>
</dbReference>
<evidence type="ECO:0000259" key="4">
    <source>
        <dbReference type="Pfam" id="PF03328"/>
    </source>
</evidence>
<keyword evidence="2" id="KW-0479">Metal-binding</keyword>
<dbReference type="EMBL" id="LLEI02000010">
    <property type="protein sequence ID" value="OAJ96168.1"/>
    <property type="molecule type" value="Genomic_DNA"/>
</dbReference>
<dbReference type="PANTHER" id="PTHR30502">
    <property type="entry name" value="2-KETO-3-DEOXY-L-RHAMNONATE ALDOLASE"/>
    <property type="match status" value="1"/>
</dbReference>
<dbReference type="GO" id="GO:0016832">
    <property type="term" value="F:aldehyde-lyase activity"/>
    <property type="evidence" value="ECO:0007669"/>
    <property type="project" value="TreeGrafter"/>
</dbReference>
<reference evidence="5 6" key="1">
    <citation type="journal article" date="2016" name="Syst. Appl. Microbiol.">
        <title>Vibrio bivalvicida sp. nov., a novel larval pathogen for bivalve molluscs reared in a hatchery.</title>
        <authorList>
            <person name="Dubert J."/>
            <person name="Romalde J.L."/>
            <person name="Prado S."/>
            <person name="Barja J.L."/>
        </authorList>
    </citation>
    <scope>NUCLEOTIDE SEQUENCE [LARGE SCALE GENOMIC DNA]</scope>
    <source>
        <strain evidence="5 6">605</strain>
    </source>
</reference>
<protein>
    <submittedName>
        <fullName evidence="5">Aldolase</fullName>
    </submittedName>
</protein>
<evidence type="ECO:0000256" key="1">
    <source>
        <dbReference type="ARBA" id="ARBA00005568"/>
    </source>
</evidence>
<dbReference type="InterPro" id="IPR040442">
    <property type="entry name" value="Pyrv_kinase-like_dom_sf"/>
</dbReference>
<dbReference type="AlphaFoldDB" id="A0A177Y5M8"/>
<dbReference type="InterPro" id="IPR050251">
    <property type="entry name" value="HpcH-HpaI_aldolase"/>
</dbReference>
<evidence type="ECO:0000256" key="2">
    <source>
        <dbReference type="ARBA" id="ARBA00022723"/>
    </source>
</evidence>
<evidence type="ECO:0000256" key="3">
    <source>
        <dbReference type="ARBA" id="ARBA00023239"/>
    </source>
</evidence>
<dbReference type="InterPro" id="IPR015813">
    <property type="entry name" value="Pyrv/PenolPyrv_kinase-like_dom"/>
</dbReference>